<gene>
    <name evidence="3" type="ORF">COT02_03435</name>
</gene>
<dbReference type="Pfam" id="PF00535">
    <property type="entry name" value="Glycos_transf_2"/>
    <property type="match status" value="1"/>
</dbReference>
<evidence type="ECO:0008006" key="5">
    <source>
        <dbReference type="Google" id="ProtNLM"/>
    </source>
</evidence>
<feature type="non-terminal residue" evidence="3">
    <location>
        <position position="595"/>
    </location>
</feature>
<reference evidence="4" key="1">
    <citation type="submission" date="2017-09" db="EMBL/GenBank/DDBJ databases">
        <title>Depth-based differentiation of microbial function through sediment-hosted aquifers and enrichment of novel symbionts in the deep terrestrial subsurface.</title>
        <authorList>
            <person name="Probst A.J."/>
            <person name="Ladd B."/>
            <person name="Jarett J.K."/>
            <person name="Geller-Mcgrath D.E."/>
            <person name="Sieber C.M.K."/>
            <person name="Emerson J.B."/>
            <person name="Anantharaman K."/>
            <person name="Thomas B.C."/>
            <person name="Malmstrom R."/>
            <person name="Stieglmeier M."/>
            <person name="Klingl A."/>
            <person name="Woyke T."/>
            <person name="Ryan C.M."/>
            <person name="Banfield J.F."/>
        </authorList>
    </citation>
    <scope>NUCLEOTIDE SEQUENCE [LARGE SCALE GENOMIC DNA]</scope>
</reference>
<organism evidence="3 4">
    <name type="scientific">Candidatus Roizmanbacteria bacterium CG07_land_8_20_14_0_80_34_15</name>
    <dbReference type="NCBI Taxonomy" id="1974849"/>
    <lineage>
        <taxon>Bacteria</taxon>
        <taxon>Candidatus Roizmaniibacteriota</taxon>
    </lineage>
</organism>
<evidence type="ECO:0000259" key="1">
    <source>
        <dbReference type="Pfam" id="PF00534"/>
    </source>
</evidence>
<evidence type="ECO:0000259" key="2">
    <source>
        <dbReference type="Pfam" id="PF00535"/>
    </source>
</evidence>
<sequence length="595" mass="69160">MKITILIYTRNEERNISDCINSAKLLTDKIILVDMESSDKTVEIAKSLNIPVFNFPKSNYVEPAREFGIKQAETDWVLILDADERMTNELANEIQNVITLKRSNVPTEIAFKIPRRNTFAGIKWLRHGGWWPDYQTRLINKKFFLNWPKRIHSTPHIKGDIGYLKNPLIHYFHGDLNGMVKKTIIFEDIESDLLFKAKRKTGIGIFFRKFLAEIYRRLIRNSGFLDGPFGIIESIYQAFSKTITYLFLYEKQNQKACLPVGRVGLYDPYLDTLGGGEKHILSILAVFAELGYEINIFWDKNLTKEIKNRFNLRCIDTSKYLPNIFKNNSFPLKTLRTLQTLKIFDYFFYVTDGSYFFSGAKKNFVYAMIPDKKLYSQSLINKLKLINYQFITHSIFTQKWLGKFGIKSEVIMPYLDNELINQSINFEKKEKIILSVGRFFSHLHSKRQDLAIKTFLQLKSQSKEFSDYKLILAGGLMKEDQKYFNQLKSLAKNDSSIEFKPNIKLYELYKLYKLSNYFWHFAGYGVDEEKNPEQVEHFGITPLEAMASGCLTFCYSAGGPKELIVDGENGFLFSNEHQLIDKMIKVDLDGALKAN</sequence>
<dbReference type="PANTHER" id="PTHR43630:SF2">
    <property type="entry name" value="GLYCOSYLTRANSFERASE"/>
    <property type="match status" value="1"/>
</dbReference>
<dbReference type="Gene3D" id="3.90.550.10">
    <property type="entry name" value="Spore Coat Polysaccharide Biosynthesis Protein SpsA, Chain A"/>
    <property type="match status" value="1"/>
</dbReference>
<feature type="domain" description="Glycosyl transferase family 1" evidence="1">
    <location>
        <begin position="418"/>
        <end position="586"/>
    </location>
</feature>
<dbReference type="Proteomes" id="UP000230184">
    <property type="component" value="Unassembled WGS sequence"/>
</dbReference>
<dbReference type="CDD" id="cd02511">
    <property type="entry name" value="Beta4Glucosyltransferase"/>
    <property type="match status" value="1"/>
</dbReference>
<feature type="domain" description="Glycosyltransferase 2-like" evidence="2">
    <location>
        <begin position="4"/>
        <end position="99"/>
    </location>
</feature>
<evidence type="ECO:0000313" key="3">
    <source>
        <dbReference type="EMBL" id="PIU36942.1"/>
    </source>
</evidence>
<dbReference type="InterPro" id="IPR029044">
    <property type="entry name" value="Nucleotide-diphossugar_trans"/>
</dbReference>
<dbReference type="PANTHER" id="PTHR43630">
    <property type="entry name" value="POLY-BETA-1,6-N-ACETYL-D-GLUCOSAMINE SYNTHASE"/>
    <property type="match status" value="1"/>
</dbReference>
<dbReference type="Gene3D" id="3.40.50.2000">
    <property type="entry name" value="Glycogen Phosphorylase B"/>
    <property type="match status" value="1"/>
</dbReference>
<dbReference type="InterPro" id="IPR001296">
    <property type="entry name" value="Glyco_trans_1"/>
</dbReference>
<dbReference type="AlphaFoldDB" id="A0A2M6YU33"/>
<name>A0A2M6YU33_9BACT</name>
<dbReference type="EMBL" id="PEWY01000098">
    <property type="protein sequence ID" value="PIU36942.1"/>
    <property type="molecule type" value="Genomic_DNA"/>
</dbReference>
<dbReference type="GO" id="GO:0016757">
    <property type="term" value="F:glycosyltransferase activity"/>
    <property type="evidence" value="ECO:0007669"/>
    <property type="project" value="InterPro"/>
</dbReference>
<dbReference type="SUPFAM" id="SSF53756">
    <property type="entry name" value="UDP-Glycosyltransferase/glycogen phosphorylase"/>
    <property type="match status" value="1"/>
</dbReference>
<evidence type="ECO:0000313" key="4">
    <source>
        <dbReference type="Proteomes" id="UP000230184"/>
    </source>
</evidence>
<accession>A0A2M6YU33</accession>
<dbReference type="InterPro" id="IPR001173">
    <property type="entry name" value="Glyco_trans_2-like"/>
</dbReference>
<proteinExistence type="predicted"/>
<dbReference type="SUPFAM" id="SSF53448">
    <property type="entry name" value="Nucleotide-diphospho-sugar transferases"/>
    <property type="match status" value="1"/>
</dbReference>
<comment type="caution">
    <text evidence="3">The sequence shown here is derived from an EMBL/GenBank/DDBJ whole genome shotgun (WGS) entry which is preliminary data.</text>
</comment>
<dbReference type="Pfam" id="PF00534">
    <property type="entry name" value="Glycos_transf_1"/>
    <property type="match status" value="1"/>
</dbReference>
<protein>
    <recommendedName>
        <fullName evidence="5">Glycosyl transferase family 1 domain-containing protein</fullName>
    </recommendedName>
</protein>